<keyword evidence="1" id="KW-0812">Transmembrane</keyword>
<sequence length="214" mass="24717">MNKNKFDTKDNDVEKLQDIVVIPVIDTIVSTIPFLNIAWNIAKANHNYTLHRRTHRAIEFIENIQNHPENFIGDILETEAFQDCFVIAINKYILERNETKRKYMCSIFNNGVKHKYDPSFELEKMYNVIAILNSNDIEILKKIDMNNKESVAICDDGLDPTNENLSQLASVGILLIDTSSRWTGEGGSPIYFKPTKFGKRFVKYLEFYDGNSKN</sequence>
<dbReference type="EMBL" id="VXOY01000010">
    <property type="protein sequence ID" value="MYE38133.1"/>
    <property type="molecule type" value="Genomic_DNA"/>
</dbReference>
<keyword evidence="1" id="KW-1133">Transmembrane helix</keyword>
<dbReference type="Proteomes" id="UP000449092">
    <property type="component" value="Unassembled WGS sequence"/>
</dbReference>
<organism evidence="2 3">
    <name type="scientific">Candidatus Spechtbacteria bacterium SB0662_bin_43</name>
    <dbReference type="NCBI Taxonomy" id="2604897"/>
    <lineage>
        <taxon>Bacteria</taxon>
        <taxon>Candidatus Spechtiibacteriota</taxon>
    </lineage>
</organism>
<reference evidence="2 3" key="1">
    <citation type="submission" date="2019-09" db="EMBL/GenBank/DDBJ databases">
        <title>Characterisation of the sponge microbiome using genome-centric metagenomics.</title>
        <authorList>
            <person name="Engelberts J.P."/>
            <person name="Robbins S.J."/>
            <person name="De Goeij J.M."/>
            <person name="Aranda M."/>
            <person name="Bell S.C."/>
            <person name="Webster N.S."/>
        </authorList>
    </citation>
    <scope>NUCLEOTIDE SEQUENCE [LARGE SCALE GENOMIC DNA]</scope>
    <source>
        <strain evidence="2">SB0662_bin_43</strain>
    </source>
</reference>
<protein>
    <submittedName>
        <fullName evidence="2">Uncharacterized protein</fullName>
    </submittedName>
</protein>
<keyword evidence="1" id="KW-0472">Membrane</keyword>
<gene>
    <name evidence="2" type="ORF">F4X82_01260</name>
</gene>
<name>A0A845DLD5_9BACT</name>
<evidence type="ECO:0000313" key="2">
    <source>
        <dbReference type="EMBL" id="MYE38133.1"/>
    </source>
</evidence>
<dbReference type="AlphaFoldDB" id="A0A845DLD5"/>
<proteinExistence type="predicted"/>
<evidence type="ECO:0000313" key="3">
    <source>
        <dbReference type="Proteomes" id="UP000449092"/>
    </source>
</evidence>
<accession>A0A845DLD5</accession>
<evidence type="ECO:0000256" key="1">
    <source>
        <dbReference type="SAM" id="Phobius"/>
    </source>
</evidence>
<feature type="transmembrane region" description="Helical" evidence="1">
    <location>
        <begin position="20"/>
        <end position="42"/>
    </location>
</feature>
<comment type="caution">
    <text evidence="2">The sequence shown here is derived from an EMBL/GenBank/DDBJ whole genome shotgun (WGS) entry which is preliminary data.</text>
</comment>